<organism evidence="2 3">
    <name type="scientific">Pseudomonas fontis</name>
    <dbReference type="NCBI Taxonomy" id="2942633"/>
    <lineage>
        <taxon>Bacteria</taxon>
        <taxon>Pseudomonadati</taxon>
        <taxon>Pseudomonadota</taxon>
        <taxon>Gammaproteobacteria</taxon>
        <taxon>Pseudomonadales</taxon>
        <taxon>Pseudomonadaceae</taxon>
        <taxon>Pseudomonas</taxon>
    </lineage>
</organism>
<dbReference type="EMBL" id="JAMDGY010000032">
    <property type="protein sequence ID" value="MDD0991598.1"/>
    <property type="molecule type" value="Genomic_DNA"/>
</dbReference>
<proteinExistence type="predicted"/>
<evidence type="ECO:0000313" key="3">
    <source>
        <dbReference type="Proteomes" id="UP001148203"/>
    </source>
</evidence>
<feature type="domain" description="IraD/Gp25-like" evidence="1">
    <location>
        <begin position="29"/>
        <end position="122"/>
    </location>
</feature>
<sequence>MPASGQRPLLFDRLASSADESPYLDRYALADSVREELLRLLNSRRGGPLQSTPPTLLDYGIADWSALQASNSDDRRRIGREVSAAVKHFEPRLEVSRVDVRQVPGQPRSLSILLEGYIRHEKQQWPVAFVVEKTDAGLEVSHERLD</sequence>
<dbReference type="Pfam" id="PF04965">
    <property type="entry name" value="GPW_gp25"/>
    <property type="match status" value="1"/>
</dbReference>
<evidence type="ECO:0000259" key="1">
    <source>
        <dbReference type="Pfam" id="PF04965"/>
    </source>
</evidence>
<gene>
    <name evidence="2" type="primary">tssE</name>
    <name evidence="2" type="ORF">M5G11_13720</name>
</gene>
<dbReference type="RefSeq" id="WP_273910977.1">
    <property type="nucleotide sequence ID" value="NZ_JAMDGX010000036.1"/>
</dbReference>
<dbReference type="PANTHER" id="PTHR38595:SF2">
    <property type="entry name" value="TYPE VI SECRETION SYSTEM BASEPLATE SUBUNIT TSSE"/>
    <property type="match status" value="1"/>
</dbReference>
<dbReference type="InterPro" id="IPR017737">
    <property type="entry name" value="TssE1-like"/>
</dbReference>
<dbReference type="Proteomes" id="UP001148203">
    <property type="component" value="Unassembled WGS sequence"/>
</dbReference>
<reference evidence="2 3" key="1">
    <citation type="submission" date="2022-05" db="EMBL/GenBank/DDBJ databases">
        <title>Novel Pseudomonas spp. Isolated from a Rainbow Trout Aquaculture Facility.</title>
        <authorList>
            <person name="Testerman T."/>
            <person name="Graf J."/>
        </authorList>
    </citation>
    <scope>NUCLEOTIDE SEQUENCE [LARGE SCALE GENOMIC DNA]</scope>
    <source>
        <strain evidence="2 3">ID681</strain>
    </source>
</reference>
<name>A0ABT5NTV1_9PSED</name>
<dbReference type="NCBIfam" id="TIGR03357">
    <property type="entry name" value="VI_zyme"/>
    <property type="match status" value="1"/>
</dbReference>
<dbReference type="InterPro" id="IPR053176">
    <property type="entry name" value="T6SS_TssE1-like"/>
</dbReference>
<accession>A0ABT5NTV1</accession>
<keyword evidence="3" id="KW-1185">Reference proteome</keyword>
<comment type="caution">
    <text evidence="2">The sequence shown here is derived from an EMBL/GenBank/DDBJ whole genome shotgun (WGS) entry which is preliminary data.</text>
</comment>
<dbReference type="PANTHER" id="PTHR38595">
    <property type="entry name" value="CYTOPLASMIC PROTEIN-RELATED"/>
    <property type="match status" value="1"/>
</dbReference>
<dbReference type="SUPFAM" id="SSF160719">
    <property type="entry name" value="gpW/gp25-like"/>
    <property type="match status" value="1"/>
</dbReference>
<protein>
    <submittedName>
        <fullName evidence="2">Type VI secretion system baseplate subunit TssE</fullName>
    </submittedName>
</protein>
<dbReference type="InterPro" id="IPR007048">
    <property type="entry name" value="IraD/Gp25-like"/>
</dbReference>
<dbReference type="Gene3D" id="3.10.450.40">
    <property type="match status" value="1"/>
</dbReference>
<evidence type="ECO:0000313" key="2">
    <source>
        <dbReference type="EMBL" id="MDD0991598.1"/>
    </source>
</evidence>